<feature type="domain" description="Enoyl reductase (ER)" evidence="2">
    <location>
        <begin position="22"/>
        <end position="341"/>
    </location>
</feature>
<dbReference type="InterPro" id="IPR020843">
    <property type="entry name" value="ER"/>
</dbReference>
<dbReference type="InterPro" id="IPR045010">
    <property type="entry name" value="MDR_fam"/>
</dbReference>
<dbReference type="InterPro" id="IPR036291">
    <property type="entry name" value="NAD(P)-bd_dom_sf"/>
</dbReference>
<dbReference type="Pfam" id="PF00107">
    <property type="entry name" value="ADH_zinc_N"/>
    <property type="match status" value="1"/>
</dbReference>
<dbReference type="InterPro" id="IPR013149">
    <property type="entry name" value="ADH-like_C"/>
</dbReference>
<sequence>MAARENQTFVLAERPTGNVEVGKTFKMEKGAAPTADQLKDGEILVEALYLSLDPAMRGWLNGIHAILRSPVAIGEKMRGASVAKVLASKNANVKEGSLVTGFTGWTEVAILGDKQFEAVELPKGAEVTDALGVLGMTGLTAYFGLLRIGKPQKGETVVVSGAAGATGSVVAQIAKLKGCRVVGIAGTDDKCAWLKSDLGLDEALNYKSPTFKEDFKKATPDYINVYYDNVGGEILDMALARAAFRSRFVMCGSISGYNNPNKEASAGIKNLFNVTAQRIHMEGFIVFDFIADYAEGRKELSQWLADGSLKRKATIVKGGLQQAEQAFSHLFDGKNTGKLLVEVKPYEANVGGPRL</sequence>
<comment type="caution">
    <text evidence="3">The sequence shown here is derived from an EMBL/GenBank/DDBJ whole genome shotgun (WGS) entry which is preliminary data.</text>
</comment>
<evidence type="ECO:0000313" key="4">
    <source>
        <dbReference type="Proteomes" id="UP001444661"/>
    </source>
</evidence>
<evidence type="ECO:0000256" key="1">
    <source>
        <dbReference type="ARBA" id="ARBA00023002"/>
    </source>
</evidence>
<keyword evidence="4" id="KW-1185">Reference proteome</keyword>
<gene>
    <name evidence="3" type="ORF">PG993_000848</name>
</gene>
<proteinExistence type="predicted"/>
<organism evidence="3 4">
    <name type="scientific">Apiospora rasikravindrae</name>
    <dbReference type="NCBI Taxonomy" id="990691"/>
    <lineage>
        <taxon>Eukaryota</taxon>
        <taxon>Fungi</taxon>
        <taxon>Dikarya</taxon>
        <taxon>Ascomycota</taxon>
        <taxon>Pezizomycotina</taxon>
        <taxon>Sordariomycetes</taxon>
        <taxon>Xylariomycetidae</taxon>
        <taxon>Amphisphaeriales</taxon>
        <taxon>Apiosporaceae</taxon>
        <taxon>Apiospora</taxon>
    </lineage>
</organism>
<keyword evidence="1" id="KW-0560">Oxidoreductase</keyword>
<dbReference type="InterPro" id="IPR041694">
    <property type="entry name" value="ADH_N_2"/>
</dbReference>
<dbReference type="EMBL" id="JAQQWK010000001">
    <property type="protein sequence ID" value="KAK8055621.1"/>
    <property type="molecule type" value="Genomic_DNA"/>
</dbReference>
<dbReference type="InterPro" id="IPR011032">
    <property type="entry name" value="GroES-like_sf"/>
</dbReference>
<protein>
    <submittedName>
        <fullName evidence="3">Nadp-dependent leukotriene b4 12-hydroxydehydrogenase</fullName>
    </submittedName>
</protein>
<dbReference type="PANTHER" id="PTHR43205:SF42">
    <property type="entry name" value="ALCOHOL DEHYDROGENASE, ZINC-CONTAINING (AFU_ORTHOLOGUE AFUA_7G04530)"/>
    <property type="match status" value="1"/>
</dbReference>
<dbReference type="CDD" id="cd05288">
    <property type="entry name" value="PGDH"/>
    <property type="match status" value="1"/>
</dbReference>
<dbReference type="Gene3D" id="3.40.50.720">
    <property type="entry name" value="NAD(P)-binding Rossmann-like Domain"/>
    <property type="match status" value="1"/>
</dbReference>
<reference evidence="3 4" key="1">
    <citation type="submission" date="2023-01" db="EMBL/GenBank/DDBJ databases">
        <title>Analysis of 21 Apiospora genomes using comparative genomics revels a genus with tremendous synthesis potential of carbohydrate active enzymes and secondary metabolites.</title>
        <authorList>
            <person name="Sorensen T."/>
        </authorList>
    </citation>
    <scope>NUCLEOTIDE SEQUENCE [LARGE SCALE GENOMIC DNA]</scope>
    <source>
        <strain evidence="3 4">CBS 33761</strain>
    </source>
</reference>
<dbReference type="Pfam" id="PF16884">
    <property type="entry name" value="ADH_N_2"/>
    <property type="match status" value="1"/>
</dbReference>
<dbReference type="PANTHER" id="PTHR43205">
    <property type="entry name" value="PROSTAGLANDIN REDUCTASE"/>
    <property type="match status" value="1"/>
</dbReference>
<accession>A0ABR1U9Q8</accession>
<dbReference type="SUPFAM" id="SSF51735">
    <property type="entry name" value="NAD(P)-binding Rossmann-fold domains"/>
    <property type="match status" value="1"/>
</dbReference>
<evidence type="ECO:0000259" key="2">
    <source>
        <dbReference type="SMART" id="SM00829"/>
    </source>
</evidence>
<dbReference type="SMART" id="SM00829">
    <property type="entry name" value="PKS_ER"/>
    <property type="match status" value="1"/>
</dbReference>
<dbReference type="Proteomes" id="UP001444661">
    <property type="component" value="Unassembled WGS sequence"/>
</dbReference>
<dbReference type="Gene3D" id="3.90.180.10">
    <property type="entry name" value="Medium-chain alcohol dehydrogenases, catalytic domain"/>
    <property type="match status" value="1"/>
</dbReference>
<evidence type="ECO:0000313" key="3">
    <source>
        <dbReference type="EMBL" id="KAK8055621.1"/>
    </source>
</evidence>
<name>A0ABR1U9Q8_9PEZI</name>
<dbReference type="SUPFAM" id="SSF50129">
    <property type="entry name" value="GroES-like"/>
    <property type="match status" value="1"/>
</dbReference>